<keyword evidence="3" id="KW-1185">Reference proteome</keyword>
<evidence type="ECO:0000313" key="2">
    <source>
        <dbReference type="EMBL" id="KAL1394395.1"/>
    </source>
</evidence>
<evidence type="ECO:0000256" key="1">
    <source>
        <dbReference type="SAM" id="MobiDB-lite"/>
    </source>
</evidence>
<proteinExistence type="predicted"/>
<feature type="region of interest" description="Disordered" evidence="1">
    <location>
        <begin position="135"/>
        <end position="160"/>
    </location>
</feature>
<organism evidence="2 3">
    <name type="scientific">Culex pipiens pipiens</name>
    <name type="common">Northern house mosquito</name>
    <dbReference type="NCBI Taxonomy" id="38569"/>
    <lineage>
        <taxon>Eukaryota</taxon>
        <taxon>Metazoa</taxon>
        <taxon>Ecdysozoa</taxon>
        <taxon>Arthropoda</taxon>
        <taxon>Hexapoda</taxon>
        <taxon>Insecta</taxon>
        <taxon>Pterygota</taxon>
        <taxon>Neoptera</taxon>
        <taxon>Endopterygota</taxon>
        <taxon>Diptera</taxon>
        <taxon>Nematocera</taxon>
        <taxon>Culicoidea</taxon>
        <taxon>Culicidae</taxon>
        <taxon>Culicinae</taxon>
        <taxon>Culicini</taxon>
        <taxon>Culex</taxon>
        <taxon>Culex</taxon>
    </lineage>
</organism>
<accession>A0ABD1D471</accession>
<feature type="compositionally biased region" description="Basic and acidic residues" evidence="1">
    <location>
        <begin position="151"/>
        <end position="160"/>
    </location>
</feature>
<sequence length="197" mass="22803">MRYVKLNRTPTHRKTMEKLLHRIQKKYEIKLLDRAIALCTDLKADVQSTLDDVVRLREKYCDRPEDDFNRLCVEIIAGQTSLVMDRTPERCSLESRISIDRRSFSPDSGVGSAYDTEGVDEPFVREVEVCSTPKRARRAESSRLSLGTPGDGHRTPKQIKEDGNYFTTTAMKVEREISACIKSLEFKFKKYNIRKKH</sequence>
<name>A0ABD1D471_CULPP</name>
<protein>
    <submittedName>
        <fullName evidence="2">Uncharacterized protein</fullName>
    </submittedName>
</protein>
<dbReference type="AlphaFoldDB" id="A0ABD1D471"/>
<gene>
    <name evidence="2" type="ORF">pipiens_011985</name>
</gene>
<evidence type="ECO:0000313" key="3">
    <source>
        <dbReference type="Proteomes" id="UP001562425"/>
    </source>
</evidence>
<dbReference type="Proteomes" id="UP001562425">
    <property type="component" value="Unassembled WGS sequence"/>
</dbReference>
<dbReference type="EMBL" id="JBEHCU010007616">
    <property type="protein sequence ID" value="KAL1394395.1"/>
    <property type="molecule type" value="Genomic_DNA"/>
</dbReference>
<comment type="caution">
    <text evidence="2">The sequence shown here is derived from an EMBL/GenBank/DDBJ whole genome shotgun (WGS) entry which is preliminary data.</text>
</comment>
<reference evidence="2 3" key="1">
    <citation type="submission" date="2024-05" db="EMBL/GenBank/DDBJ databases">
        <title>Culex pipiens pipiens assembly and annotation.</title>
        <authorList>
            <person name="Alout H."/>
            <person name="Durand T."/>
        </authorList>
    </citation>
    <scope>NUCLEOTIDE SEQUENCE [LARGE SCALE GENOMIC DNA]</scope>
    <source>
        <strain evidence="2">HA-2024</strain>
        <tissue evidence="2">Whole body</tissue>
    </source>
</reference>